<evidence type="ECO:0000259" key="2">
    <source>
        <dbReference type="Pfam" id="PF14529"/>
    </source>
</evidence>
<feature type="domain" description="Reverse transcriptase" evidence="1">
    <location>
        <begin position="389"/>
        <end position="511"/>
    </location>
</feature>
<reference evidence="3" key="1">
    <citation type="submission" date="2016-07" db="EMBL/GenBank/DDBJ databases">
        <authorList>
            <person name="Bretaudeau A."/>
        </authorList>
    </citation>
    <scope>NUCLEOTIDE SEQUENCE</scope>
    <source>
        <strain evidence="3">Rice</strain>
        <tissue evidence="3">Whole body</tissue>
    </source>
</reference>
<dbReference type="GO" id="GO:0003824">
    <property type="term" value="F:catalytic activity"/>
    <property type="evidence" value="ECO:0007669"/>
    <property type="project" value="InterPro"/>
</dbReference>
<organism evidence="3">
    <name type="scientific">Spodoptera frugiperda</name>
    <name type="common">Fall armyworm</name>
    <dbReference type="NCBI Taxonomy" id="7108"/>
    <lineage>
        <taxon>Eukaryota</taxon>
        <taxon>Metazoa</taxon>
        <taxon>Ecdysozoa</taxon>
        <taxon>Arthropoda</taxon>
        <taxon>Hexapoda</taxon>
        <taxon>Insecta</taxon>
        <taxon>Pterygota</taxon>
        <taxon>Neoptera</taxon>
        <taxon>Endopterygota</taxon>
        <taxon>Lepidoptera</taxon>
        <taxon>Glossata</taxon>
        <taxon>Ditrysia</taxon>
        <taxon>Noctuoidea</taxon>
        <taxon>Noctuidae</taxon>
        <taxon>Amphipyrinae</taxon>
        <taxon>Spodoptera</taxon>
    </lineage>
</organism>
<proteinExistence type="predicted"/>
<dbReference type="SUPFAM" id="SSF56219">
    <property type="entry name" value="DNase I-like"/>
    <property type="match status" value="1"/>
</dbReference>
<dbReference type="InterPro" id="IPR000477">
    <property type="entry name" value="RT_dom"/>
</dbReference>
<dbReference type="AlphaFoldDB" id="A0A2H1VC59"/>
<sequence>MKNWESDLEDLWLSVELNVNNYNKKIALCVVYMPPPVKLDSLQCFLNNVNNVLNIVDDVVILGDFNLGFIDWIRRDDDQHLSPLNYENSLGYSLVDFLSINGLHQSNSFYNADRKILDLVVSNISELTVTKPDDLLSKLDAHHPNMLVSVPVPNAKQLVTKYRSGYNFFRADYEQIKTHLKNINWYDTFRECVNANERLNAFYVVLQSVMDNFVPKYTKKRSKYPAWYSDSLIGALSEKEKFRQRYRKYKNPRDKLTFELLRSRCHTLINNCYNAYKCKIENDIPKNPKAFWRYIKDKRRGESCIPADMYMNDKVVSSGPDIANLFADQFVSVFSQNPTTTYNNTFNRFPGTDSVISTIKFTENQILNKLKLIDASKGAGPDSIPPLFILVVNGYESYPYYADSGVPQGSHLAPVLFILFINDITDQIHHCKYLLFADDLKIYRTITSHNDSALIQEDLDRIEQWCNLNHMKLNVQKCSHIRFTRKKQSNSVSYNIRGLLLETVDEVRDLGVIMDTKVNFRSHIDNIVTKSARLLGFLKRSTRGFRLVRTKIVLYNALVRSHLEFASVVWNPHYAVHSQRIESVQRAFTKHLAWTFGDISSRCPYEQRLQCYSMDTLRNRRLTQDLVFFYKLVNNKLDCGKLIEQIGLRVPHKLPRYPITHLFHSRVSNTNLGVNSPLNRLVSEINSLTKSAPDVDVYYDSMKVFKAQVLESRRSQLTT</sequence>
<dbReference type="Gene3D" id="3.60.10.10">
    <property type="entry name" value="Endonuclease/exonuclease/phosphatase"/>
    <property type="match status" value="1"/>
</dbReference>
<dbReference type="PANTHER" id="PTHR33332">
    <property type="entry name" value="REVERSE TRANSCRIPTASE DOMAIN-CONTAINING PROTEIN"/>
    <property type="match status" value="1"/>
</dbReference>
<feature type="domain" description="Endonuclease/exonuclease/phosphatase" evidence="2">
    <location>
        <begin position="28"/>
        <end position="129"/>
    </location>
</feature>
<dbReference type="InterPro" id="IPR005135">
    <property type="entry name" value="Endo/exonuclease/phosphatase"/>
</dbReference>
<evidence type="ECO:0000313" key="3">
    <source>
        <dbReference type="EMBL" id="SOQ38395.1"/>
    </source>
</evidence>
<protein>
    <submittedName>
        <fullName evidence="3">SFRICE_022052</fullName>
    </submittedName>
</protein>
<accession>A0A2H1VC59</accession>
<dbReference type="SUPFAM" id="SSF56672">
    <property type="entry name" value="DNA/RNA polymerases"/>
    <property type="match status" value="1"/>
</dbReference>
<dbReference type="EMBL" id="ODYU01001756">
    <property type="protein sequence ID" value="SOQ38395.1"/>
    <property type="molecule type" value="Genomic_DNA"/>
</dbReference>
<dbReference type="Pfam" id="PF14529">
    <property type="entry name" value="Exo_endo_phos_2"/>
    <property type="match status" value="1"/>
</dbReference>
<gene>
    <name evidence="3" type="ORF">SFRICE_022052</name>
</gene>
<dbReference type="Pfam" id="PF00078">
    <property type="entry name" value="RVT_1"/>
    <property type="match status" value="1"/>
</dbReference>
<dbReference type="InterPro" id="IPR036691">
    <property type="entry name" value="Endo/exonu/phosph_ase_sf"/>
</dbReference>
<dbReference type="PRINTS" id="PR01345">
    <property type="entry name" value="CERVTRCPTASE"/>
</dbReference>
<dbReference type="GO" id="GO:0071897">
    <property type="term" value="P:DNA biosynthetic process"/>
    <property type="evidence" value="ECO:0007669"/>
    <property type="project" value="UniProtKB-ARBA"/>
</dbReference>
<name>A0A2H1VC59_SPOFR</name>
<dbReference type="InterPro" id="IPR043502">
    <property type="entry name" value="DNA/RNA_pol_sf"/>
</dbReference>
<evidence type="ECO:0000259" key="1">
    <source>
        <dbReference type="Pfam" id="PF00078"/>
    </source>
</evidence>